<dbReference type="EMBL" id="CP044535">
    <property type="protein sequence ID" value="QFI14306.1"/>
    <property type="molecule type" value="Genomic_DNA"/>
</dbReference>
<dbReference type="SUPFAM" id="SSF50621">
    <property type="entry name" value="Alanine racemase C-terminal domain-like"/>
    <property type="match status" value="1"/>
</dbReference>
<dbReference type="HAMAP" id="MF_01201">
    <property type="entry name" value="Ala_racemase"/>
    <property type="match status" value="1"/>
</dbReference>
<organism evidence="9 10">
    <name type="scientific">Borrelia maritima</name>
    <dbReference type="NCBI Taxonomy" id="2761123"/>
    <lineage>
        <taxon>Bacteria</taxon>
        <taxon>Pseudomonadati</taxon>
        <taxon>Spirochaetota</taxon>
        <taxon>Spirochaetia</taxon>
        <taxon>Spirochaetales</taxon>
        <taxon>Borreliaceae</taxon>
        <taxon>Borrelia</taxon>
    </lineage>
</organism>
<evidence type="ECO:0000256" key="7">
    <source>
        <dbReference type="SAM" id="Coils"/>
    </source>
</evidence>
<evidence type="ECO:0000256" key="2">
    <source>
        <dbReference type="ARBA" id="ARBA00022898"/>
    </source>
</evidence>
<dbReference type="PROSITE" id="PS00395">
    <property type="entry name" value="ALANINE_RACEMASE"/>
    <property type="match status" value="1"/>
</dbReference>
<feature type="modified residue" description="N6-(pyridoxal phosphate)lysine" evidence="4 5">
    <location>
        <position position="41"/>
    </location>
</feature>
<dbReference type="OrthoDB" id="9813814at2"/>
<dbReference type="GO" id="GO:0030632">
    <property type="term" value="P:D-alanine biosynthetic process"/>
    <property type="evidence" value="ECO:0007669"/>
    <property type="project" value="UniProtKB-UniRule"/>
</dbReference>
<feature type="active site" description="Proton acceptor; specific for D-alanine" evidence="4">
    <location>
        <position position="41"/>
    </location>
</feature>
<dbReference type="Pfam" id="PF01168">
    <property type="entry name" value="Ala_racemase_N"/>
    <property type="match status" value="1"/>
</dbReference>
<dbReference type="CDD" id="cd00430">
    <property type="entry name" value="PLPDE_III_AR"/>
    <property type="match status" value="1"/>
</dbReference>
<dbReference type="PRINTS" id="PR00992">
    <property type="entry name" value="ALARACEMASE"/>
</dbReference>
<dbReference type="GO" id="GO:0005829">
    <property type="term" value="C:cytosol"/>
    <property type="evidence" value="ECO:0007669"/>
    <property type="project" value="TreeGrafter"/>
</dbReference>
<sequence length="373" mass="43346">MYDNKRMSSNKSIIINLNNLEHNLNLIKNKIGEKEIVATLKGDAYGHGLINIFKFLKAKKINYFGLFNIEDAKILKKIDQSTKILMYIKVDKKEIKNLIKLELLPFVADFEYLFLIEKECALQKNKIKVHLKIDIGMNRYGIKIDDNTLEMATYIQNSKFLELDGVCSHLPATENFKTTQEQIEQFLFFLETLKQKNINPKFVHISNSGHIVNYKLSSQFNMVRPGLILYGYYPSLKNKKNLPNFKPVLNLFSKVIFIKNVKKGEKISYSGSFQAKEDMKIGIIPIGYFDGIPQNINNNFYFLIKNKKCKIRGKVCMNITIIEIPKDLKVKTGSKVEIVSEKLSIDKMSKFSKRSHYELLCNIGKYENRKYLY</sequence>
<dbReference type="InterPro" id="IPR011079">
    <property type="entry name" value="Ala_racemase_C"/>
</dbReference>
<keyword evidence="3 4" id="KW-0413">Isomerase</keyword>
<evidence type="ECO:0000256" key="1">
    <source>
        <dbReference type="ARBA" id="ARBA00001933"/>
    </source>
</evidence>
<evidence type="ECO:0000313" key="9">
    <source>
        <dbReference type="EMBL" id="QFI14306.1"/>
    </source>
</evidence>
<dbReference type="Proteomes" id="UP000326393">
    <property type="component" value="Chromosome"/>
</dbReference>
<comment type="catalytic activity">
    <reaction evidence="4">
        <text>L-alanine = D-alanine</text>
        <dbReference type="Rhea" id="RHEA:20249"/>
        <dbReference type="ChEBI" id="CHEBI:57416"/>
        <dbReference type="ChEBI" id="CHEBI:57972"/>
        <dbReference type="EC" id="5.1.1.1"/>
    </reaction>
</comment>
<evidence type="ECO:0000259" key="8">
    <source>
        <dbReference type="SMART" id="SM01005"/>
    </source>
</evidence>
<protein>
    <recommendedName>
        <fullName evidence="4">Alanine racemase</fullName>
        <ecNumber evidence="4">5.1.1.1</ecNumber>
    </recommendedName>
</protein>
<comment type="function">
    <text evidence="4">Catalyzes the interconversion of L-alanine and D-alanine. May also act on other amino acids.</text>
</comment>
<comment type="pathway">
    <text evidence="4">Amino-acid biosynthesis; D-alanine biosynthesis; D-alanine from L-alanine: step 1/1.</text>
</comment>
<dbReference type="Gene3D" id="2.40.37.10">
    <property type="entry name" value="Lyase, Ornithine Decarboxylase, Chain A, domain 1"/>
    <property type="match status" value="1"/>
</dbReference>
<name>A0A5J6WAR2_9SPIR</name>
<keyword evidence="2 4" id="KW-0663">Pyridoxal phosphate</keyword>
<keyword evidence="7" id="KW-0175">Coiled coil</keyword>
<dbReference type="NCBIfam" id="TIGR00492">
    <property type="entry name" value="alr"/>
    <property type="match status" value="1"/>
</dbReference>
<dbReference type="Gene3D" id="3.20.20.10">
    <property type="entry name" value="Alanine racemase"/>
    <property type="match status" value="1"/>
</dbReference>
<dbReference type="InterPro" id="IPR001608">
    <property type="entry name" value="Ala_racemase_N"/>
</dbReference>
<feature type="active site" description="Proton acceptor; specific for L-alanine" evidence="4">
    <location>
        <position position="269"/>
    </location>
</feature>
<dbReference type="GO" id="GO:0030170">
    <property type="term" value="F:pyridoxal phosphate binding"/>
    <property type="evidence" value="ECO:0007669"/>
    <property type="project" value="UniProtKB-UniRule"/>
</dbReference>
<dbReference type="Pfam" id="PF00842">
    <property type="entry name" value="Ala_racemase_C"/>
    <property type="match status" value="1"/>
</dbReference>
<dbReference type="InterPro" id="IPR009006">
    <property type="entry name" value="Ala_racemase/Decarboxylase_C"/>
</dbReference>
<keyword evidence="10" id="KW-1185">Reference proteome</keyword>
<evidence type="ECO:0000256" key="3">
    <source>
        <dbReference type="ARBA" id="ARBA00023235"/>
    </source>
</evidence>
<dbReference type="EC" id="5.1.1.1" evidence="4"/>
<evidence type="ECO:0000256" key="4">
    <source>
        <dbReference type="HAMAP-Rule" id="MF_01201"/>
    </source>
</evidence>
<evidence type="ECO:0000313" key="10">
    <source>
        <dbReference type="Proteomes" id="UP000326393"/>
    </source>
</evidence>
<reference evidence="9 10" key="2">
    <citation type="journal article" date="2020" name="Int. J. Syst. Evol. Microbiol.">
        <title>Borrelia maritima sp. nov., a novel species of the Borrelia burgdorferi sensu lato complex, occupying a basal position to North American species.</title>
        <authorList>
            <person name="Margos G."/>
            <person name="Fedorova N."/>
            <person name="Becker N.S."/>
            <person name="Kleinjan J.E."/>
            <person name="Marosevic D."/>
            <person name="Krebs S."/>
            <person name="Hui L."/>
            <person name="Fingerle V."/>
            <person name="Lane R.S."/>
        </authorList>
    </citation>
    <scope>NUCLEOTIDE SEQUENCE [LARGE SCALE GENOMIC DNA]</scope>
    <source>
        <strain evidence="9 10">CA690</strain>
    </source>
</reference>
<dbReference type="RefSeq" id="WP_151551420.1">
    <property type="nucleotide sequence ID" value="NZ_CP044535.1"/>
</dbReference>
<dbReference type="UniPathway" id="UPA00042">
    <property type="reaction ID" value="UER00497"/>
</dbReference>
<gene>
    <name evidence="9" type="primary">alr</name>
    <name evidence="9" type="ORF">DB723_00770</name>
</gene>
<dbReference type="SMART" id="SM01005">
    <property type="entry name" value="Ala_racemase_C"/>
    <property type="match status" value="1"/>
</dbReference>
<dbReference type="PANTHER" id="PTHR30511:SF0">
    <property type="entry name" value="ALANINE RACEMASE, CATABOLIC-RELATED"/>
    <property type="match status" value="1"/>
</dbReference>
<accession>A0A5J6WAR2</accession>
<dbReference type="KEGG" id="bmat:DB723_00770"/>
<reference evidence="10" key="1">
    <citation type="submission" date="2019-10" db="EMBL/GenBank/DDBJ databases">
        <title>Borrelia maritima sp. nov., a novel species of the Borrelia burgdorferi sensu lato complex, occupies a basal position to North American species.</title>
        <authorList>
            <person name="Margos G."/>
            <person name="Fedorova N."/>
            <person name="Becker N.S."/>
            <person name="Kleinjan J.E."/>
            <person name="Marosevic D."/>
            <person name="Krebs S."/>
            <person name="Hui L."/>
            <person name="Fingerle V."/>
            <person name="Lane R.S."/>
        </authorList>
    </citation>
    <scope>NUCLEOTIDE SEQUENCE [LARGE SCALE GENOMIC DNA]</scope>
    <source>
        <strain evidence="10">CA690</strain>
    </source>
</reference>
<feature type="domain" description="Alanine racemase C-terminal" evidence="8">
    <location>
        <begin position="248"/>
        <end position="372"/>
    </location>
</feature>
<dbReference type="InterPro" id="IPR020622">
    <property type="entry name" value="Ala_racemase_pyridoxalP-BS"/>
</dbReference>
<dbReference type="InterPro" id="IPR000821">
    <property type="entry name" value="Ala_racemase"/>
</dbReference>
<comment type="cofactor">
    <cofactor evidence="1 4 5">
        <name>pyridoxal 5'-phosphate</name>
        <dbReference type="ChEBI" id="CHEBI:597326"/>
    </cofactor>
</comment>
<dbReference type="GO" id="GO:0008784">
    <property type="term" value="F:alanine racemase activity"/>
    <property type="evidence" value="ECO:0007669"/>
    <property type="project" value="UniProtKB-UniRule"/>
</dbReference>
<proteinExistence type="inferred from homology"/>
<comment type="similarity">
    <text evidence="4">Belongs to the alanine racemase family.</text>
</comment>
<evidence type="ECO:0000256" key="5">
    <source>
        <dbReference type="PIRSR" id="PIRSR600821-50"/>
    </source>
</evidence>
<evidence type="ECO:0000256" key="6">
    <source>
        <dbReference type="PIRSR" id="PIRSR600821-52"/>
    </source>
</evidence>
<feature type="binding site" evidence="4 6">
    <location>
        <position position="317"/>
    </location>
    <ligand>
        <name>substrate</name>
    </ligand>
</feature>
<dbReference type="SUPFAM" id="SSF51419">
    <property type="entry name" value="PLP-binding barrel"/>
    <property type="match status" value="1"/>
</dbReference>
<feature type="binding site" evidence="4 6">
    <location>
        <position position="139"/>
    </location>
    <ligand>
        <name>substrate</name>
    </ligand>
</feature>
<dbReference type="InterPro" id="IPR029066">
    <property type="entry name" value="PLP-binding_barrel"/>
</dbReference>
<dbReference type="AlphaFoldDB" id="A0A5J6WAR2"/>
<feature type="coiled-coil region" evidence="7">
    <location>
        <begin position="10"/>
        <end position="37"/>
    </location>
</feature>
<dbReference type="PANTHER" id="PTHR30511">
    <property type="entry name" value="ALANINE RACEMASE"/>
    <property type="match status" value="1"/>
</dbReference>